<dbReference type="OrthoDB" id="6783748at2759"/>
<dbReference type="AlphaFoldDB" id="A0A0L0GF78"/>
<feature type="compositionally biased region" description="Basic and acidic residues" evidence="1">
    <location>
        <begin position="99"/>
        <end position="113"/>
    </location>
</feature>
<sequence>MFGWRAPQQQALTHLLTLIMNRIKLYEPLPHQRLVIIPDACNVEVGAAVFVQIPPPGTLEYDEEQSISDRAEVVYNPIDDLRSVPEFTPFVPRNAATDIHSEDTEDHLGRTQEDMVQQNTPTQRGTLEHLSRTQSGTLENRYTTQSVTLENDVGSQTKQSGALAEDSGLQLTADFTQGDDG</sequence>
<protein>
    <submittedName>
        <fullName evidence="2">Uncharacterized protein</fullName>
    </submittedName>
</protein>
<feature type="compositionally biased region" description="Polar residues" evidence="1">
    <location>
        <begin position="132"/>
        <end position="160"/>
    </location>
</feature>
<feature type="region of interest" description="Disordered" evidence="1">
    <location>
        <begin position="98"/>
        <end position="181"/>
    </location>
</feature>
<dbReference type="GeneID" id="25901408"/>
<accession>A0A0L0GF78</accession>
<gene>
    <name evidence="2" type="ORF">SARC_00904</name>
</gene>
<organism evidence="2 3">
    <name type="scientific">Sphaeroforma arctica JP610</name>
    <dbReference type="NCBI Taxonomy" id="667725"/>
    <lineage>
        <taxon>Eukaryota</taxon>
        <taxon>Ichthyosporea</taxon>
        <taxon>Ichthyophonida</taxon>
        <taxon>Sphaeroforma</taxon>
    </lineage>
</organism>
<evidence type="ECO:0000313" key="2">
    <source>
        <dbReference type="EMBL" id="KNC86953.1"/>
    </source>
</evidence>
<name>A0A0L0GF78_9EUKA</name>
<dbReference type="Proteomes" id="UP000054560">
    <property type="component" value="Unassembled WGS sequence"/>
</dbReference>
<reference evidence="2 3" key="1">
    <citation type="submission" date="2011-02" db="EMBL/GenBank/DDBJ databases">
        <title>The Genome Sequence of Sphaeroforma arctica JP610.</title>
        <authorList>
            <consortium name="The Broad Institute Genome Sequencing Platform"/>
            <person name="Russ C."/>
            <person name="Cuomo C."/>
            <person name="Young S.K."/>
            <person name="Zeng Q."/>
            <person name="Gargeya S."/>
            <person name="Alvarado L."/>
            <person name="Berlin A."/>
            <person name="Chapman S.B."/>
            <person name="Chen Z."/>
            <person name="Freedman E."/>
            <person name="Gellesch M."/>
            <person name="Goldberg J."/>
            <person name="Griggs A."/>
            <person name="Gujja S."/>
            <person name="Heilman E."/>
            <person name="Heiman D."/>
            <person name="Howarth C."/>
            <person name="Mehta T."/>
            <person name="Neiman D."/>
            <person name="Pearson M."/>
            <person name="Roberts A."/>
            <person name="Saif S."/>
            <person name="Shea T."/>
            <person name="Shenoy N."/>
            <person name="Sisk P."/>
            <person name="Stolte C."/>
            <person name="Sykes S."/>
            <person name="White J."/>
            <person name="Yandava C."/>
            <person name="Burger G."/>
            <person name="Gray M.W."/>
            <person name="Holland P.W.H."/>
            <person name="King N."/>
            <person name="Lang F.B.F."/>
            <person name="Roger A.J."/>
            <person name="Ruiz-Trillo I."/>
            <person name="Haas B."/>
            <person name="Nusbaum C."/>
            <person name="Birren B."/>
        </authorList>
    </citation>
    <scope>NUCLEOTIDE SEQUENCE [LARGE SCALE GENOMIC DNA]</scope>
    <source>
        <strain evidence="2 3">JP610</strain>
    </source>
</reference>
<proteinExistence type="predicted"/>
<keyword evidence="3" id="KW-1185">Reference proteome</keyword>
<feature type="compositionally biased region" description="Polar residues" evidence="1">
    <location>
        <begin position="114"/>
        <end position="125"/>
    </location>
</feature>
<dbReference type="EMBL" id="KQ241628">
    <property type="protein sequence ID" value="KNC86953.1"/>
    <property type="molecule type" value="Genomic_DNA"/>
</dbReference>
<dbReference type="RefSeq" id="XP_014160855.1">
    <property type="nucleotide sequence ID" value="XM_014305380.1"/>
</dbReference>
<evidence type="ECO:0000256" key="1">
    <source>
        <dbReference type="SAM" id="MobiDB-lite"/>
    </source>
</evidence>
<evidence type="ECO:0000313" key="3">
    <source>
        <dbReference type="Proteomes" id="UP000054560"/>
    </source>
</evidence>